<evidence type="ECO:0000313" key="3">
    <source>
        <dbReference type="Proteomes" id="UP001161707"/>
    </source>
</evidence>
<feature type="domain" description="DUF3825" evidence="1">
    <location>
        <begin position="29"/>
        <end position="258"/>
    </location>
</feature>
<evidence type="ECO:0000313" key="2">
    <source>
        <dbReference type="EMBL" id="MDH1481157.1"/>
    </source>
</evidence>
<dbReference type="Proteomes" id="UP001161707">
    <property type="component" value="Unassembled WGS sequence"/>
</dbReference>
<dbReference type="EMBL" id="JAOCIY010000051">
    <property type="protein sequence ID" value="MDH1481157.1"/>
    <property type="molecule type" value="Genomic_DNA"/>
</dbReference>
<protein>
    <submittedName>
        <fullName evidence="2">DUF3825 domain-containing protein</fullName>
    </submittedName>
</protein>
<proteinExistence type="predicted"/>
<dbReference type="AlphaFoldDB" id="A0AA42R049"/>
<comment type="caution">
    <text evidence="2">The sequence shown here is derived from an EMBL/GenBank/DDBJ whole genome shotgun (WGS) entry which is preliminary data.</text>
</comment>
<organism evidence="2 3">
    <name type="scientific">Enterobacter cloacae</name>
    <dbReference type="NCBI Taxonomy" id="550"/>
    <lineage>
        <taxon>Bacteria</taxon>
        <taxon>Pseudomonadati</taxon>
        <taxon>Pseudomonadota</taxon>
        <taxon>Gammaproteobacteria</taxon>
        <taxon>Enterobacterales</taxon>
        <taxon>Enterobacteriaceae</taxon>
        <taxon>Enterobacter</taxon>
        <taxon>Enterobacter cloacae complex</taxon>
    </lineage>
</organism>
<name>A0AA42R049_ENTCL</name>
<dbReference type="RefSeq" id="WP_023337771.1">
    <property type="nucleotide sequence ID" value="NZ_CP039303.1"/>
</dbReference>
<sequence length="261" mass="30608">MIKNSAYEFPNSFYDFALMPKFQDCIEELRNLAEPEDWGYKNTTDTFKFPILKNYLLYTYQRIAEEKKIAITADENFACWNTGLITEKQEPLFILFEKNKLEDHKTYWHFSRFSRKGEGYLNKFAAIPEMAHYFDDPSVLVYDTRLDLRVNVDHIISDNKSRFPKNMQSMSDFLLQNVVNGAIDSAKERAKRNYKTAIPQYYQGTMQLLLPLALQDASKADLALVVERFSGFYRASTCLTLDMAYNNARQLARPDRDWLEP</sequence>
<dbReference type="InterPro" id="IPR024437">
    <property type="entry name" value="DUF3825"/>
</dbReference>
<evidence type="ECO:0000259" key="1">
    <source>
        <dbReference type="Pfam" id="PF12873"/>
    </source>
</evidence>
<accession>A0AA42R049</accession>
<dbReference type="Pfam" id="PF12873">
    <property type="entry name" value="DUF3825"/>
    <property type="match status" value="1"/>
</dbReference>
<gene>
    <name evidence="2" type="ORF">N5E88_16960</name>
</gene>
<reference evidence="2" key="1">
    <citation type="submission" date="2022-09" db="EMBL/GenBank/DDBJ databases">
        <title>Intensive care unit water sources are persistently colonized with multi-drug resistant bacteria and are the site of extensive horizontal gene transfer of antibiotic resistance genes.</title>
        <authorList>
            <person name="Diorio-Toth L."/>
        </authorList>
    </citation>
    <scope>NUCLEOTIDE SEQUENCE</scope>
    <source>
        <strain evidence="2">GD03711</strain>
    </source>
</reference>